<organism evidence="1 2">
    <name type="scientific">Sorangium cellulosum</name>
    <name type="common">Polyangium cellulosum</name>
    <dbReference type="NCBI Taxonomy" id="56"/>
    <lineage>
        <taxon>Bacteria</taxon>
        <taxon>Pseudomonadati</taxon>
        <taxon>Myxococcota</taxon>
        <taxon>Polyangia</taxon>
        <taxon>Polyangiales</taxon>
        <taxon>Polyangiaceae</taxon>
        <taxon>Sorangium</taxon>
    </lineage>
</organism>
<evidence type="ECO:0000313" key="1">
    <source>
        <dbReference type="EMBL" id="KYF74704.1"/>
    </source>
</evidence>
<dbReference type="AlphaFoldDB" id="A0A150R3C4"/>
<sequence length="158" mass="17234">MTYGCARNTHGCSLEAYLEEPGLTEGQRRRLRLFQTVETDVSDRVEELCTCSALDVTDAAILVVSPAARRLFFRGVASTRADPPGASIVLGHRARLYAFLHAVLPPAEEAPCDPYADLLDPSPPQCVRVLILDEDSLTVLNYGAFVVVSLDRSEMPNA</sequence>
<protein>
    <submittedName>
        <fullName evidence="1">Uncharacterized protein</fullName>
    </submittedName>
</protein>
<comment type="caution">
    <text evidence="1">The sequence shown here is derived from an EMBL/GenBank/DDBJ whole genome shotgun (WGS) entry which is preliminary data.</text>
</comment>
<proteinExistence type="predicted"/>
<name>A0A150R3C4_SORCE</name>
<accession>A0A150R3C4</accession>
<dbReference type="RefSeq" id="WP_061605301.1">
    <property type="nucleotide sequence ID" value="NZ_JEMA01000048.1"/>
</dbReference>
<evidence type="ECO:0000313" key="2">
    <source>
        <dbReference type="Proteomes" id="UP000075260"/>
    </source>
</evidence>
<dbReference type="OrthoDB" id="5516254at2"/>
<reference evidence="1 2" key="1">
    <citation type="submission" date="2014-02" db="EMBL/GenBank/DDBJ databases">
        <title>The small core and large imbalanced accessory genome model reveals a collaborative survival strategy of Sorangium cellulosum strains in nature.</title>
        <authorList>
            <person name="Han K."/>
            <person name="Peng R."/>
            <person name="Blom J."/>
            <person name="Li Y.-Z."/>
        </authorList>
    </citation>
    <scope>NUCLEOTIDE SEQUENCE [LARGE SCALE GENOMIC DNA]</scope>
    <source>
        <strain evidence="1 2">So0008-312</strain>
    </source>
</reference>
<dbReference type="EMBL" id="JEMA01000048">
    <property type="protein sequence ID" value="KYF74704.1"/>
    <property type="molecule type" value="Genomic_DNA"/>
</dbReference>
<dbReference type="Proteomes" id="UP000075260">
    <property type="component" value="Unassembled WGS sequence"/>
</dbReference>
<gene>
    <name evidence="1" type="ORF">BE15_39950</name>
</gene>